<protein>
    <submittedName>
        <fullName evidence="3">Dihydrodipicolinate synthase family protein</fullName>
    </submittedName>
</protein>
<dbReference type="InterPro" id="IPR013785">
    <property type="entry name" value="Aldolase_TIM"/>
</dbReference>
<dbReference type="InterPro" id="IPR002220">
    <property type="entry name" value="DapA-like"/>
</dbReference>
<evidence type="ECO:0000313" key="4">
    <source>
        <dbReference type="Proteomes" id="UP000294543"/>
    </source>
</evidence>
<dbReference type="Gene3D" id="3.20.20.70">
    <property type="entry name" value="Aldolase class I"/>
    <property type="match status" value="1"/>
</dbReference>
<dbReference type="Pfam" id="PF00701">
    <property type="entry name" value="DHDPS"/>
    <property type="match status" value="1"/>
</dbReference>
<proteinExistence type="inferred from homology"/>
<name>A0A4R4WSA2_9ACTN</name>
<evidence type="ECO:0000256" key="1">
    <source>
        <dbReference type="ARBA" id="ARBA00023239"/>
    </source>
</evidence>
<keyword evidence="1 2" id="KW-0456">Lyase</keyword>
<dbReference type="Proteomes" id="UP000294543">
    <property type="component" value="Unassembled WGS sequence"/>
</dbReference>
<comment type="caution">
    <text evidence="3">The sequence shown here is derived from an EMBL/GenBank/DDBJ whole genome shotgun (WGS) entry which is preliminary data.</text>
</comment>
<organism evidence="3 4">
    <name type="scientific">Nonomuraea diastatica</name>
    <dbReference type="NCBI Taxonomy" id="1848329"/>
    <lineage>
        <taxon>Bacteria</taxon>
        <taxon>Bacillati</taxon>
        <taxon>Actinomycetota</taxon>
        <taxon>Actinomycetes</taxon>
        <taxon>Streptosporangiales</taxon>
        <taxon>Streptosporangiaceae</taxon>
        <taxon>Nonomuraea</taxon>
    </lineage>
</organism>
<evidence type="ECO:0000313" key="3">
    <source>
        <dbReference type="EMBL" id="TDD20446.1"/>
    </source>
</evidence>
<dbReference type="SMART" id="SM01130">
    <property type="entry name" value="DHDPS"/>
    <property type="match status" value="1"/>
</dbReference>
<dbReference type="PANTHER" id="PTHR12128:SF51">
    <property type="entry name" value="BLL4205 PROTEIN"/>
    <property type="match status" value="1"/>
</dbReference>
<dbReference type="CDD" id="cd00408">
    <property type="entry name" value="DHDPS-like"/>
    <property type="match status" value="1"/>
</dbReference>
<gene>
    <name evidence="3" type="ORF">E1294_17690</name>
</gene>
<dbReference type="PIRSF" id="PIRSF001365">
    <property type="entry name" value="DHDPS"/>
    <property type="match status" value="1"/>
</dbReference>
<sequence>MGVSAGHATIRGVSPVLPTPFGVDGSLDRRSFGRVSRHTWELGVGSVMFPGFASEYFALNDEERLHLLADLAGTVPPGRLMIASVAEHATHHAVRQVRRCADLGAGAINVLPPHFGSPARQMVLDHLAAVLQAAGPMPVIVQFVPRATGTRLTPEDLTKLRSHHPNLAAVKVECRSPGAYIRALTRHGVPCLAGNAGIDLPEALEAGAVGVQPGGGFVDLYVRILRLWDAGERDTARTLHARLAAWLEEWWPQPGRSLAMGKAIAWRRGLIDAPTCRSPGPETPDVAEVDRFIGEFALRATAP</sequence>
<dbReference type="SUPFAM" id="SSF51569">
    <property type="entry name" value="Aldolase"/>
    <property type="match status" value="1"/>
</dbReference>
<dbReference type="OrthoDB" id="9778880at2"/>
<dbReference type="GO" id="GO:0008840">
    <property type="term" value="F:4-hydroxy-tetrahydrodipicolinate synthase activity"/>
    <property type="evidence" value="ECO:0007669"/>
    <property type="project" value="TreeGrafter"/>
</dbReference>
<evidence type="ECO:0000256" key="2">
    <source>
        <dbReference type="PIRNR" id="PIRNR001365"/>
    </source>
</evidence>
<dbReference type="PANTHER" id="PTHR12128">
    <property type="entry name" value="DIHYDRODIPICOLINATE SYNTHASE"/>
    <property type="match status" value="1"/>
</dbReference>
<dbReference type="AlphaFoldDB" id="A0A4R4WSA2"/>
<accession>A0A4R4WSA2</accession>
<dbReference type="EMBL" id="SMKP01000045">
    <property type="protein sequence ID" value="TDD20446.1"/>
    <property type="molecule type" value="Genomic_DNA"/>
</dbReference>
<reference evidence="3 4" key="1">
    <citation type="submission" date="2019-03" db="EMBL/GenBank/DDBJ databases">
        <title>Draft genome sequences of novel Actinobacteria.</title>
        <authorList>
            <person name="Sahin N."/>
            <person name="Ay H."/>
            <person name="Saygin H."/>
        </authorList>
    </citation>
    <scope>NUCLEOTIDE SEQUENCE [LARGE SCALE GENOMIC DNA]</scope>
    <source>
        <strain evidence="3 4">KC712</strain>
    </source>
</reference>
<keyword evidence="4" id="KW-1185">Reference proteome</keyword>
<comment type="similarity">
    <text evidence="2">Belongs to the DapA family.</text>
</comment>
<dbReference type="PRINTS" id="PR00146">
    <property type="entry name" value="DHPICSNTHASE"/>
</dbReference>